<feature type="compositionally biased region" description="Basic residues" evidence="1">
    <location>
        <begin position="36"/>
        <end position="51"/>
    </location>
</feature>
<feature type="region of interest" description="Disordered" evidence="1">
    <location>
        <begin position="1"/>
        <end position="84"/>
    </location>
</feature>
<feature type="region of interest" description="Disordered" evidence="1">
    <location>
        <begin position="185"/>
        <end position="204"/>
    </location>
</feature>
<evidence type="ECO:0000313" key="2">
    <source>
        <dbReference type="EMBL" id="GFD07063.1"/>
    </source>
</evidence>
<feature type="non-terminal residue" evidence="2">
    <location>
        <position position="1"/>
    </location>
</feature>
<organism evidence="2">
    <name type="scientific">Tanacetum cinerariifolium</name>
    <name type="common">Dalmatian daisy</name>
    <name type="synonym">Chrysanthemum cinerariifolium</name>
    <dbReference type="NCBI Taxonomy" id="118510"/>
    <lineage>
        <taxon>Eukaryota</taxon>
        <taxon>Viridiplantae</taxon>
        <taxon>Streptophyta</taxon>
        <taxon>Embryophyta</taxon>
        <taxon>Tracheophyta</taxon>
        <taxon>Spermatophyta</taxon>
        <taxon>Magnoliopsida</taxon>
        <taxon>eudicotyledons</taxon>
        <taxon>Gunneridae</taxon>
        <taxon>Pentapetalae</taxon>
        <taxon>asterids</taxon>
        <taxon>campanulids</taxon>
        <taxon>Asterales</taxon>
        <taxon>Asteraceae</taxon>
        <taxon>Asteroideae</taxon>
        <taxon>Anthemideae</taxon>
        <taxon>Anthemidinae</taxon>
        <taxon>Tanacetum</taxon>
    </lineage>
</organism>
<comment type="caution">
    <text evidence="2">The sequence shown here is derived from an EMBL/GenBank/DDBJ whole genome shotgun (WGS) entry which is preliminary data.</text>
</comment>
<accession>A0A699TC11</accession>
<feature type="compositionally biased region" description="Basic residues" evidence="1">
    <location>
        <begin position="1"/>
        <end position="10"/>
    </location>
</feature>
<reference evidence="2" key="1">
    <citation type="journal article" date="2019" name="Sci. Rep.">
        <title>Draft genome of Tanacetum cinerariifolium, the natural source of mosquito coil.</title>
        <authorList>
            <person name="Yamashiro T."/>
            <person name="Shiraishi A."/>
            <person name="Satake H."/>
            <person name="Nakayama K."/>
        </authorList>
    </citation>
    <scope>NUCLEOTIDE SEQUENCE</scope>
</reference>
<dbReference type="AlphaFoldDB" id="A0A699TC11"/>
<proteinExistence type="predicted"/>
<dbReference type="EMBL" id="BKCJ011229061">
    <property type="protein sequence ID" value="GFD07063.1"/>
    <property type="molecule type" value="Genomic_DNA"/>
</dbReference>
<name>A0A699TC11_TANCI</name>
<evidence type="ECO:0000256" key="1">
    <source>
        <dbReference type="SAM" id="MobiDB-lite"/>
    </source>
</evidence>
<protein>
    <submittedName>
        <fullName evidence="2">Uncharacterized protein</fullName>
    </submittedName>
</protein>
<feature type="compositionally biased region" description="Low complexity" evidence="1">
    <location>
        <begin position="63"/>
        <end position="76"/>
    </location>
</feature>
<sequence length="204" mass="22373">GRGRALRRRLRDAGRNAISGQKAAGRAHEAAVRAAVQRRRPGQNGRAHHQKPQAQKPGRGRRLAVAGPARARALPRPNRRYSRPAAARAAASRCFFSAYARVACRCPCPRRHSARRARTRGHRFLPPLRARPRPSPGDGTHRFSVLRIVAAGAAQRRGRHQPPGPRILRPAGRCLPRARVAPLAHALPLGPAQRPASPRRLDQS</sequence>
<gene>
    <name evidence="2" type="ORF">Tci_879032</name>
</gene>